<proteinExistence type="predicted"/>
<dbReference type="Proteomes" id="UP000242457">
    <property type="component" value="Unassembled WGS sequence"/>
</dbReference>
<dbReference type="EMBL" id="KZ288193">
    <property type="protein sequence ID" value="PBC33993.1"/>
    <property type="molecule type" value="Genomic_DNA"/>
</dbReference>
<sequence length="192" mass="22056">MIQKSLGSILMQILPRFGGQRGIVFNDHTRCLSVACAPKKAWVPACDDLTIVQPMLGGDRPCENHDSESHTRTWSAEEKRLEVSLPETTSRRFFDEHHRSEMEQSNGGRSVHAYTNIVSHKLKTRVSWTLTDFPEELNNNFKSFELAQDHKEDDTIRALRCSQEESDPISRIFQDYLLDASWLDQLSHGQEL</sequence>
<dbReference type="AlphaFoldDB" id="A0A2A3EQC1"/>
<evidence type="ECO:0000313" key="2">
    <source>
        <dbReference type="Proteomes" id="UP000242457"/>
    </source>
</evidence>
<name>A0A2A3EQC1_APICC</name>
<reference evidence="1 2" key="1">
    <citation type="submission" date="2014-07" db="EMBL/GenBank/DDBJ databases">
        <title>Genomic and transcriptomic analysis on Apis cerana provide comprehensive insights into honey bee biology.</title>
        <authorList>
            <person name="Diao Q."/>
            <person name="Sun L."/>
            <person name="Zheng H."/>
            <person name="Zheng H."/>
            <person name="Xu S."/>
            <person name="Wang S."/>
            <person name="Zeng Z."/>
            <person name="Hu F."/>
            <person name="Su S."/>
            <person name="Wu J."/>
        </authorList>
    </citation>
    <scope>NUCLEOTIDE SEQUENCE [LARGE SCALE GENOMIC DNA]</scope>
    <source>
        <tissue evidence="1">Pupae without intestine</tissue>
    </source>
</reference>
<organism evidence="1 2">
    <name type="scientific">Apis cerana cerana</name>
    <name type="common">Oriental honeybee</name>
    <dbReference type="NCBI Taxonomy" id="94128"/>
    <lineage>
        <taxon>Eukaryota</taxon>
        <taxon>Metazoa</taxon>
        <taxon>Ecdysozoa</taxon>
        <taxon>Arthropoda</taxon>
        <taxon>Hexapoda</taxon>
        <taxon>Insecta</taxon>
        <taxon>Pterygota</taxon>
        <taxon>Neoptera</taxon>
        <taxon>Endopterygota</taxon>
        <taxon>Hymenoptera</taxon>
        <taxon>Apocrita</taxon>
        <taxon>Aculeata</taxon>
        <taxon>Apoidea</taxon>
        <taxon>Anthophila</taxon>
        <taxon>Apidae</taxon>
        <taxon>Apis</taxon>
    </lineage>
</organism>
<accession>A0A2A3EQC1</accession>
<evidence type="ECO:0000313" key="1">
    <source>
        <dbReference type="EMBL" id="PBC33993.1"/>
    </source>
</evidence>
<keyword evidence="2" id="KW-1185">Reference proteome</keyword>
<gene>
    <name evidence="1" type="ORF">APICC_06461</name>
</gene>
<protein>
    <submittedName>
        <fullName evidence="1">Uncharacterized protein</fullName>
    </submittedName>
</protein>